<dbReference type="STRING" id="66969.Lwal_1791"/>
<organism evidence="14 15">
    <name type="scientific">Legionella waltersii</name>
    <dbReference type="NCBI Taxonomy" id="66969"/>
    <lineage>
        <taxon>Bacteria</taxon>
        <taxon>Pseudomonadati</taxon>
        <taxon>Pseudomonadota</taxon>
        <taxon>Gammaproteobacteria</taxon>
        <taxon>Legionellales</taxon>
        <taxon>Legionellaceae</taxon>
        <taxon>Legionella</taxon>
    </lineage>
</organism>
<proteinExistence type="predicted"/>
<dbReference type="InterPro" id="IPR045865">
    <property type="entry name" value="ACT-like_dom_sf"/>
</dbReference>
<dbReference type="InterPro" id="IPR011246">
    <property type="entry name" value="DAP_dec_asp_kin"/>
</dbReference>
<keyword evidence="8 11" id="KW-0663">Pyridoxal phosphate</keyword>
<dbReference type="UniPathway" id="UPA00050">
    <property type="reaction ID" value="UER00461"/>
</dbReference>
<evidence type="ECO:0000256" key="6">
    <source>
        <dbReference type="ARBA" id="ARBA00022793"/>
    </source>
</evidence>
<keyword evidence="6" id="KW-0210">Decarboxylase</keyword>
<evidence type="ECO:0000256" key="1">
    <source>
        <dbReference type="ARBA" id="ARBA00001933"/>
    </source>
</evidence>
<dbReference type="EC" id="4.1.1.20" evidence="10"/>
<dbReference type="SUPFAM" id="SSF53633">
    <property type="entry name" value="Carbamate kinase-like"/>
    <property type="match status" value="1"/>
</dbReference>
<dbReference type="InterPro" id="IPR029066">
    <property type="entry name" value="PLP-binding_barrel"/>
</dbReference>
<dbReference type="PRINTS" id="PR01179">
    <property type="entry name" value="ODADCRBXLASE"/>
</dbReference>
<dbReference type="InterPro" id="IPR001341">
    <property type="entry name" value="Asp_kinase"/>
</dbReference>
<keyword evidence="4" id="KW-0547">Nucleotide-binding</keyword>
<evidence type="ECO:0000313" key="14">
    <source>
        <dbReference type="EMBL" id="KTD78356.1"/>
    </source>
</evidence>
<evidence type="ECO:0000313" key="15">
    <source>
        <dbReference type="Proteomes" id="UP000054729"/>
    </source>
</evidence>
<dbReference type="InterPro" id="IPR036393">
    <property type="entry name" value="AceGlu_kinase-like_sf"/>
</dbReference>
<dbReference type="Gene3D" id="3.30.70.260">
    <property type="match status" value="2"/>
</dbReference>
<comment type="caution">
    <text evidence="14">The sequence shown here is derived from an EMBL/GenBank/DDBJ whole genome shotgun (WGS) entry which is preliminary data.</text>
</comment>
<evidence type="ECO:0000256" key="11">
    <source>
        <dbReference type="PIRSR" id="PIRSR600183-50"/>
    </source>
</evidence>
<dbReference type="CDD" id="cd04920">
    <property type="entry name" value="ACT_AKiii-DAPDC_2"/>
    <property type="match status" value="1"/>
</dbReference>
<evidence type="ECO:0000256" key="7">
    <source>
        <dbReference type="ARBA" id="ARBA00022840"/>
    </source>
</evidence>
<evidence type="ECO:0000256" key="9">
    <source>
        <dbReference type="ARBA" id="ARBA00023239"/>
    </source>
</evidence>
<dbReference type="AlphaFoldDB" id="A0A0W1AAQ5"/>
<comment type="cofactor">
    <cofactor evidence="1 11">
        <name>pyridoxal 5'-phosphate</name>
        <dbReference type="ChEBI" id="CHEBI:597326"/>
    </cofactor>
</comment>
<dbReference type="Pfam" id="PF00696">
    <property type="entry name" value="AA_kinase"/>
    <property type="match status" value="1"/>
</dbReference>
<keyword evidence="5 14" id="KW-0418">Kinase</keyword>
<comment type="pathway">
    <text evidence="2 12">Amino-acid biosynthesis; L-lysine biosynthesis via DAP pathway; (S)-tetrahydrodipicolinate from L-aspartate: step 1/4.</text>
</comment>
<dbReference type="InterPro" id="IPR000183">
    <property type="entry name" value="Orn/DAP/Arg_de-COase"/>
</dbReference>
<comment type="pathway">
    <text evidence="12">Amino-acid biosynthesis; L-methionine biosynthesis via de novo pathway; L-homoserine from L-aspartate: step 1/3.</text>
</comment>
<keyword evidence="12" id="KW-0028">Amino-acid biosynthesis</keyword>
<dbReference type="PROSITE" id="PS51671">
    <property type="entry name" value="ACT"/>
    <property type="match status" value="1"/>
</dbReference>
<evidence type="ECO:0000256" key="4">
    <source>
        <dbReference type="ARBA" id="ARBA00022741"/>
    </source>
</evidence>
<dbReference type="UniPathway" id="UPA00051">
    <property type="reaction ID" value="UER00462"/>
</dbReference>
<dbReference type="Gene3D" id="3.20.20.10">
    <property type="entry name" value="Alanine racemase"/>
    <property type="match status" value="1"/>
</dbReference>
<dbReference type="NCBIfam" id="TIGR00657">
    <property type="entry name" value="asp_kinases"/>
    <property type="match status" value="1"/>
</dbReference>
<dbReference type="NCBIfam" id="TIGR01048">
    <property type="entry name" value="lysA"/>
    <property type="match status" value="1"/>
</dbReference>
<evidence type="ECO:0000256" key="10">
    <source>
        <dbReference type="NCBIfam" id="TIGR01048"/>
    </source>
</evidence>
<dbReference type="InterPro" id="IPR009006">
    <property type="entry name" value="Ala_racemase/Decarboxylase_C"/>
</dbReference>
<name>A0A0W1AAQ5_9GAMM</name>
<evidence type="ECO:0000259" key="13">
    <source>
        <dbReference type="PROSITE" id="PS51671"/>
    </source>
</evidence>
<dbReference type="SUPFAM" id="SSF51419">
    <property type="entry name" value="PLP-binding barrel"/>
    <property type="match status" value="1"/>
</dbReference>
<dbReference type="SUPFAM" id="SSF55021">
    <property type="entry name" value="ACT-like"/>
    <property type="match status" value="2"/>
</dbReference>
<dbReference type="UniPathway" id="UPA00034">
    <property type="reaction ID" value="UER00015"/>
</dbReference>
<dbReference type="GO" id="GO:0009089">
    <property type="term" value="P:lysine biosynthetic process via diaminopimelate"/>
    <property type="evidence" value="ECO:0007669"/>
    <property type="project" value="UniProtKB-UniRule"/>
</dbReference>
<dbReference type="RefSeq" id="WP_058480448.1">
    <property type="nucleotide sequence ID" value="NZ_CAAAIQ010000004.1"/>
</dbReference>
<dbReference type="CDD" id="cd06840">
    <property type="entry name" value="PLPDE_III_Bif_AspK_DapDC"/>
    <property type="match status" value="1"/>
</dbReference>
<dbReference type="PIRSF" id="PIRSF036459">
    <property type="entry name" value="DAP_dec_asp_kin"/>
    <property type="match status" value="1"/>
</dbReference>
<evidence type="ECO:0000256" key="2">
    <source>
        <dbReference type="ARBA" id="ARBA00004766"/>
    </source>
</evidence>
<reference evidence="14 15" key="1">
    <citation type="submission" date="2015-11" db="EMBL/GenBank/DDBJ databases">
        <title>Genomic analysis of 38 Legionella species identifies large and diverse effector repertoires.</title>
        <authorList>
            <person name="Burstein D."/>
            <person name="Amaro F."/>
            <person name="Zusman T."/>
            <person name="Lifshitz Z."/>
            <person name="Cohen O."/>
            <person name="Gilbert J.A."/>
            <person name="Pupko T."/>
            <person name="Shuman H.A."/>
            <person name="Segal G."/>
        </authorList>
    </citation>
    <scope>NUCLEOTIDE SEQUENCE [LARGE SCALE GENOMIC DNA]</scope>
    <source>
        <strain evidence="14 15">ATCC 51914</strain>
    </source>
</reference>
<dbReference type="Gene3D" id="3.40.1160.10">
    <property type="entry name" value="Acetylglutamate kinase-like"/>
    <property type="match status" value="1"/>
</dbReference>
<keyword evidence="7" id="KW-0067">ATP-binding</keyword>
<sequence length="853" mass="94321">MHHIVTKFGGTSVSTRETWNNIAAITKKHMSSSVQPVIVCSALTQISNKLEKAIEAALLNEHHSIYQDIETTHFHLAEKLEVSAELITQELHQLNQWLTGIALLKQAPAKTQAQILSLGELMMTRLGHAFLEKQGIKVKWYDARELLVSTPSLGGDTVNYLSARCDSEYSPELVNNFINCGAQAIITQGFFASNPHGETVLLGRGGSDTSAALIAGKLHASACEIWTDVPGIYTANPHQLPHARLLKQLNYDEAQEIASMGAKVLHPNCIPPVRRANIPMVVKYTQLPEHSGTLITKDIDESAPLIKSIQVKHSIILISIDTLNMWQQVGFLADVFAAFKKHGFSVDLLSSSEFNVTISLDVNAKIHDRPAINSLIEDLNEFGRAKLIEPCSAVSLVGHHIRTVLPQLGPALEVFEAKQVYLMSLASNDLNLTFVVDESQADKLCQKLHHLLIESNPQIFYYSKSWHEEFGKPNVRPTPWWEIERDQLLTTSSMQSPCYVYHSPTQASRAKQLKALKSIDNLFYAMKANPFPSVLKTLEKEGIGFECVSVQELELVLSLFPTIKKDRILFTPNFAPKSEYAFALETGCYVTIDSLYPLENWPELFKNREVIIRIDPGTGAGHHKHVSTGGNESKFGITQNDISKVISLTKSNHIKVIGLHAHSGSGILSTDLWQQTAAMLASLTDQFSDVRSINLGGGLGVVEKPGQHPLDFTALDAQLLAVKSQYPNLEIWLEPGRYFVSDSGVILAKVTQCKEKGKVRFIGIETGMNSLIRPSLYGAYHEIVNLTRLHEEKSSFAHIVGPICESGDTLGYDRLLPDTKEGDVLLIANAGAYGHCMSSHYNLRPPAQEIAME</sequence>
<dbReference type="NCBIfam" id="NF006515">
    <property type="entry name" value="PRK08961.1"/>
    <property type="match status" value="1"/>
</dbReference>
<dbReference type="CDD" id="cd04935">
    <property type="entry name" value="ACT_AKiii-DAPDC_1"/>
    <property type="match status" value="1"/>
</dbReference>
<dbReference type="PROSITE" id="PS00878">
    <property type="entry name" value="ODR_DC_2_1"/>
    <property type="match status" value="1"/>
</dbReference>
<evidence type="ECO:0000256" key="8">
    <source>
        <dbReference type="ARBA" id="ARBA00022898"/>
    </source>
</evidence>
<dbReference type="GO" id="GO:0008836">
    <property type="term" value="F:diaminopimelate decarboxylase activity"/>
    <property type="evidence" value="ECO:0007669"/>
    <property type="project" value="UniProtKB-UniRule"/>
</dbReference>
<dbReference type="PRINTS" id="PR01181">
    <property type="entry name" value="DAPDCRBXLASE"/>
</dbReference>
<keyword evidence="15" id="KW-1185">Reference proteome</keyword>
<feature type="domain" description="ACT" evidence="13">
    <location>
        <begin position="320"/>
        <end position="393"/>
    </location>
</feature>
<dbReference type="PANTHER" id="PTHR43727">
    <property type="entry name" value="DIAMINOPIMELATE DECARBOXYLASE"/>
    <property type="match status" value="1"/>
</dbReference>
<dbReference type="PANTHER" id="PTHR43727:SF2">
    <property type="entry name" value="GROUP IV DECARBOXYLASE"/>
    <property type="match status" value="1"/>
</dbReference>
<dbReference type="OrthoDB" id="9802241at2"/>
<evidence type="ECO:0000256" key="5">
    <source>
        <dbReference type="ARBA" id="ARBA00022777"/>
    </source>
</evidence>
<evidence type="ECO:0000256" key="12">
    <source>
        <dbReference type="RuleBase" id="RU004249"/>
    </source>
</evidence>
<dbReference type="Gene3D" id="2.40.37.10">
    <property type="entry name" value="Lyase, Ornithine Decarboxylase, Chain A, domain 1"/>
    <property type="match status" value="1"/>
</dbReference>
<dbReference type="GO" id="GO:0005524">
    <property type="term" value="F:ATP binding"/>
    <property type="evidence" value="ECO:0007669"/>
    <property type="project" value="UniProtKB-KW"/>
</dbReference>
<dbReference type="GO" id="GO:0009088">
    <property type="term" value="P:threonine biosynthetic process"/>
    <property type="evidence" value="ECO:0007669"/>
    <property type="project" value="UniProtKB-UniPathway"/>
</dbReference>
<dbReference type="Proteomes" id="UP000054729">
    <property type="component" value="Unassembled WGS sequence"/>
</dbReference>
<dbReference type="EMBL" id="LNZB01000041">
    <property type="protein sequence ID" value="KTD78356.1"/>
    <property type="molecule type" value="Genomic_DNA"/>
</dbReference>
<dbReference type="PATRIC" id="fig|66969.6.peg.1950"/>
<feature type="active site" description="Proton donor" evidence="11">
    <location>
        <position position="804"/>
    </location>
</feature>
<keyword evidence="9" id="KW-0456">Lyase</keyword>
<dbReference type="SUPFAM" id="SSF50621">
    <property type="entry name" value="Alanine racemase C-terminal domain-like"/>
    <property type="match status" value="1"/>
</dbReference>
<accession>A0A0W1AAQ5</accession>
<comment type="pathway">
    <text evidence="12">Amino-acid biosynthesis; L-threonine biosynthesis; L-threonine from L-aspartate: step 1/5.</text>
</comment>
<dbReference type="PROSITE" id="PS00324">
    <property type="entry name" value="ASPARTOKINASE"/>
    <property type="match status" value="1"/>
</dbReference>
<dbReference type="InterPro" id="IPR001048">
    <property type="entry name" value="Asp/Glu/Uridylate_kinase"/>
</dbReference>
<dbReference type="InterPro" id="IPR018042">
    <property type="entry name" value="Aspartate_kinase_CS"/>
</dbReference>
<dbReference type="InterPro" id="IPR022644">
    <property type="entry name" value="De-COase2_N"/>
</dbReference>
<dbReference type="GO" id="GO:0004072">
    <property type="term" value="F:aspartate kinase activity"/>
    <property type="evidence" value="ECO:0007669"/>
    <property type="project" value="InterPro"/>
</dbReference>
<protein>
    <recommendedName>
        <fullName evidence="10">Diaminopimelate decarboxylase</fullName>
        <ecNumber evidence="10">4.1.1.20</ecNumber>
    </recommendedName>
</protein>
<dbReference type="Pfam" id="PF02784">
    <property type="entry name" value="Orn_Arg_deC_N"/>
    <property type="match status" value="1"/>
</dbReference>
<feature type="modified residue" description="N6-(pyridoxal phosphate)lysine" evidence="11">
    <location>
        <position position="527"/>
    </location>
</feature>
<evidence type="ECO:0000256" key="3">
    <source>
        <dbReference type="ARBA" id="ARBA00022679"/>
    </source>
</evidence>
<gene>
    <name evidence="14" type="primary">lysAC_2</name>
    <name evidence="14" type="ORF">Lwal_1791</name>
</gene>
<keyword evidence="3 14" id="KW-0808">Transferase</keyword>
<dbReference type="InterPro" id="IPR002912">
    <property type="entry name" value="ACT_dom"/>
</dbReference>
<dbReference type="InterPro" id="IPR022653">
    <property type="entry name" value="De-COase2_pyr-phos_BS"/>
</dbReference>
<dbReference type="InterPro" id="IPR002986">
    <property type="entry name" value="DAP_deCOOHase_LysA"/>
</dbReference>